<reference evidence="3 4" key="1">
    <citation type="submission" date="2016-05" db="EMBL/GenBank/DDBJ databases">
        <title>Genomic and physiological characterization of Planctopirus sp. isolated from fresh water lake.</title>
        <authorList>
            <person name="Subhash Y."/>
            <person name="Ramana C."/>
        </authorList>
    </citation>
    <scope>NUCLEOTIDE SEQUENCE [LARGE SCALE GENOMIC DNA]</scope>
    <source>
        <strain evidence="3 4">JC280</strain>
    </source>
</reference>
<keyword evidence="4" id="KW-1185">Reference proteome</keyword>
<protein>
    <submittedName>
        <fullName evidence="3">Uncharacterized protein</fullName>
    </submittedName>
</protein>
<evidence type="ECO:0000256" key="2">
    <source>
        <dbReference type="SAM" id="Phobius"/>
    </source>
</evidence>
<dbReference type="RefSeq" id="WP_068847116.1">
    <property type="nucleotide sequence ID" value="NZ_LYDR01000063.1"/>
</dbReference>
<feature type="region of interest" description="Disordered" evidence="1">
    <location>
        <begin position="88"/>
        <end position="124"/>
    </location>
</feature>
<dbReference type="Proteomes" id="UP000094828">
    <property type="component" value="Unassembled WGS sequence"/>
</dbReference>
<evidence type="ECO:0000256" key="1">
    <source>
        <dbReference type="SAM" id="MobiDB-lite"/>
    </source>
</evidence>
<sequence>MLAAIPKTWADFTNRLPGFWELLGITFIVFVLIWGIFRLKAWFRDDDDPADAERQLLLQLHEMTREGELSEDEYRLLKRKLGVSVAESIGGPFQKPPAHSADDSRGQAADDSVDQPPAAEQQNT</sequence>
<dbReference type="OrthoDB" id="213945at2"/>
<organism evidence="3 4">
    <name type="scientific">Planctopirus hydrillae</name>
    <dbReference type="NCBI Taxonomy" id="1841610"/>
    <lineage>
        <taxon>Bacteria</taxon>
        <taxon>Pseudomonadati</taxon>
        <taxon>Planctomycetota</taxon>
        <taxon>Planctomycetia</taxon>
        <taxon>Planctomycetales</taxon>
        <taxon>Planctomycetaceae</taxon>
        <taxon>Planctopirus</taxon>
    </lineage>
</organism>
<evidence type="ECO:0000313" key="4">
    <source>
        <dbReference type="Proteomes" id="UP000094828"/>
    </source>
</evidence>
<dbReference type="EMBL" id="LYDR01000063">
    <property type="protein sequence ID" value="ODA32601.1"/>
    <property type="molecule type" value="Genomic_DNA"/>
</dbReference>
<keyword evidence="2" id="KW-1133">Transmembrane helix</keyword>
<dbReference type="AlphaFoldDB" id="A0A1C3EH82"/>
<gene>
    <name evidence="3" type="ORF">A6X21_19780</name>
</gene>
<comment type="caution">
    <text evidence="3">The sequence shown here is derived from an EMBL/GenBank/DDBJ whole genome shotgun (WGS) entry which is preliminary data.</text>
</comment>
<proteinExistence type="predicted"/>
<keyword evidence="2" id="KW-0812">Transmembrane</keyword>
<name>A0A1C3EH82_9PLAN</name>
<evidence type="ECO:0000313" key="3">
    <source>
        <dbReference type="EMBL" id="ODA32601.1"/>
    </source>
</evidence>
<accession>A0A1C3EH82</accession>
<keyword evidence="2" id="KW-0472">Membrane</keyword>
<feature type="transmembrane region" description="Helical" evidence="2">
    <location>
        <begin position="18"/>
        <end position="37"/>
    </location>
</feature>